<proteinExistence type="predicted"/>
<comment type="caution">
    <text evidence="1">The sequence shown here is derived from an EMBL/GenBank/DDBJ whole genome shotgun (WGS) entry which is preliminary data.</text>
</comment>
<dbReference type="Pfam" id="PF13671">
    <property type="entry name" value="AAA_33"/>
    <property type="match status" value="1"/>
</dbReference>
<gene>
    <name evidence="1" type="ORF">ACFQ3W_16970</name>
</gene>
<keyword evidence="2" id="KW-1185">Reference proteome</keyword>
<sequence>MGNTVYIISGPAGVGKSTTSQILVQAISKSAYISGDDVSHIPVNGRGKPWLDKDTYDLTWTNILSLTNNTLDYRYDVVIDYIAFPKEVKWLAQALSGKGARIVYVVLLVDKKTIAYRDRLRSEEAWMGERSLELLEQFENDPELSDRFKLYTDQYQTDQLSMIVEEIMSCDKYIFNA</sequence>
<dbReference type="SUPFAM" id="SSF52540">
    <property type="entry name" value="P-loop containing nucleoside triphosphate hydrolases"/>
    <property type="match status" value="1"/>
</dbReference>
<dbReference type="Gene3D" id="3.40.50.300">
    <property type="entry name" value="P-loop containing nucleotide triphosphate hydrolases"/>
    <property type="match status" value="1"/>
</dbReference>
<accession>A0ABW3S032</accession>
<name>A0ABW3S032_9BACL</name>
<dbReference type="InterPro" id="IPR027417">
    <property type="entry name" value="P-loop_NTPase"/>
</dbReference>
<dbReference type="EMBL" id="JBHTLM010000013">
    <property type="protein sequence ID" value="MFD1177983.1"/>
    <property type="molecule type" value="Genomic_DNA"/>
</dbReference>
<organism evidence="1 2">
    <name type="scientific">Paenibacillus puldeungensis</name>
    <dbReference type="NCBI Taxonomy" id="696536"/>
    <lineage>
        <taxon>Bacteria</taxon>
        <taxon>Bacillati</taxon>
        <taxon>Bacillota</taxon>
        <taxon>Bacilli</taxon>
        <taxon>Bacillales</taxon>
        <taxon>Paenibacillaceae</taxon>
        <taxon>Paenibacillus</taxon>
    </lineage>
</organism>
<evidence type="ECO:0000313" key="2">
    <source>
        <dbReference type="Proteomes" id="UP001597262"/>
    </source>
</evidence>
<dbReference type="Proteomes" id="UP001597262">
    <property type="component" value="Unassembled WGS sequence"/>
</dbReference>
<dbReference type="RefSeq" id="WP_379320431.1">
    <property type="nucleotide sequence ID" value="NZ_JBHTLM010000013.1"/>
</dbReference>
<reference evidence="2" key="1">
    <citation type="journal article" date="2019" name="Int. J. Syst. Evol. Microbiol.">
        <title>The Global Catalogue of Microorganisms (GCM) 10K type strain sequencing project: providing services to taxonomists for standard genome sequencing and annotation.</title>
        <authorList>
            <consortium name="The Broad Institute Genomics Platform"/>
            <consortium name="The Broad Institute Genome Sequencing Center for Infectious Disease"/>
            <person name="Wu L."/>
            <person name="Ma J."/>
        </authorList>
    </citation>
    <scope>NUCLEOTIDE SEQUENCE [LARGE SCALE GENOMIC DNA]</scope>
    <source>
        <strain evidence="2">CCUG 59189</strain>
    </source>
</reference>
<evidence type="ECO:0000313" key="1">
    <source>
        <dbReference type="EMBL" id="MFD1177983.1"/>
    </source>
</evidence>
<protein>
    <submittedName>
        <fullName evidence="1">AAA family ATPase</fullName>
    </submittedName>
</protein>